<dbReference type="Gene3D" id="3.40.50.1000">
    <property type="entry name" value="HAD superfamily/HAD-like"/>
    <property type="match status" value="1"/>
</dbReference>
<proteinExistence type="predicted"/>
<accession>A0A8J5J873</accession>
<gene>
    <name evidence="2" type="primary">Enoph-L</name>
    <name evidence="2" type="ORF">Hamer_G019975</name>
</gene>
<protein>
    <submittedName>
        <fullName evidence="2">Enolase-phosphatase E1-like</fullName>
    </submittedName>
</protein>
<dbReference type="InterPro" id="IPR023214">
    <property type="entry name" value="HAD_sf"/>
</dbReference>
<sequence length="266" mass="29312">MKRRQVDLPSIVKDVNVIMVDIEGTTTSINFVKVMEDVAEGVAGSKPLPAGGESEREDLIAALVTNILGMMDADRKVTPLKTLQGHIVYEDAVEALKAWKKEGKKLVVYSSGSVQAQKLLFGYSCYGDLLHYFSQHFDTTVGSKVETESYLKILRQLHCGPDQARAATEAGLKVILSVREGTAALTPQDRKDFPVITSFGQLLSHPAEGDSPPAKKRAGKEKKEGEEKEEEDKEGEGKEVEDKEGEEKEDGDKEGEEKKEEEEDDE</sequence>
<dbReference type="InterPro" id="IPR036412">
    <property type="entry name" value="HAD-like_sf"/>
</dbReference>
<dbReference type="Pfam" id="PF00702">
    <property type="entry name" value="Hydrolase"/>
    <property type="match status" value="1"/>
</dbReference>
<evidence type="ECO:0000256" key="1">
    <source>
        <dbReference type="SAM" id="MobiDB-lite"/>
    </source>
</evidence>
<keyword evidence="3" id="KW-1185">Reference proteome</keyword>
<name>A0A8J5J873_HOMAM</name>
<organism evidence="2 3">
    <name type="scientific">Homarus americanus</name>
    <name type="common">American lobster</name>
    <dbReference type="NCBI Taxonomy" id="6706"/>
    <lineage>
        <taxon>Eukaryota</taxon>
        <taxon>Metazoa</taxon>
        <taxon>Ecdysozoa</taxon>
        <taxon>Arthropoda</taxon>
        <taxon>Crustacea</taxon>
        <taxon>Multicrustacea</taxon>
        <taxon>Malacostraca</taxon>
        <taxon>Eumalacostraca</taxon>
        <taxon>Eucarida</taxon>
        <taxon>Decapoda</taxon>
        <taxon>Pleocyemata</taxon>
        <taxon>Astacidea</taxon>
        <taxon>Nephropoidea</taxon>
        <taxon>Nephropidae</taxon>
        <taxon>Homarus</taxon>
    </lineage>
</organism>
<evidence type="ECO:0000313" key="2">
    <source>
        <dbReference type="EMBL" id="KAG7154557.1"/>
    </source>
</evidence>
<dbReference type="Proteomes" id="UP000747542">
    <property type="component" value="Unassembled WGS sequence"/>
</dbReference>
<dbReference type="EMBL" id="JAHLQT010044137">
    <property type="protein sequence ID" value="KAG7154557.1"/>
    <property type="molecule type" value="Genomic_DNA"/>
</dbReference>
<dbReference type="SUPFAM" id="SSF56784">
    <property type="entry name" value="HAD-like"/>
    <property type="match status" value="1"/>
</dbReference>
<comment type="caution">
    <text evidence="2">The sequence shown here is derived from an EMBL/GenBank/DDBJ whole genome shotgun (WGS) entry which is preliminary data.</text>
</comment>
<dbReference type="AlphaFoldDB" id="A0A8J5J873"/>
<dbReference type="PANTHER" id="PTHR20371:SF1">
    <property type="entry name" value="ENOLASE-PHOSPHATASE E1"/>
    <property type="match status" value="1"/>
</dbReference>
<feature type="compositionally biased region" description="Acidic residues" evidence="1">
    <location>
        <begin position="242"/>
        <end position="266"/>
    </location>
</feature>
<dbReference type="PANTHER" id="PTHR20371">
    <property type="entry name" value="ENOLASE-PHOSPHATASE E1"/>
    <property type="match status" value="1"/>
</dbReference>
<feature type="region of interest" description="Disordered" evidence="1">
    <location>
        <begin position="203"/>
        <end position="266"/>
    </location>
</feature>
<dbReference type="GO" id="GO:0019509">
    <property type="term" value="P:L-methionine salvage from methylthioadenosine"/>
    <property type="evidence" value="ECO:0007669"/>
    <property type="project" value="TreeGrafter"/>
</dbReference>
<reference evidence="2" key="1">
    <citation type="journal article" date="2021" name="Sci. Adv.">
        <title>The American lobster genome reveals insights on longevity, neural, and immune adaptations.</title>
        <authorList>
            <person name="Polinski J.M."/>
            <person name="Zimin A.V."/>
            <person name="Clark K.F."/>
            <person name="Kohn A.B."/>
            <person name="Sadowski N."/>
            <person name="Timp W."/>
            <person name="Ptitsyn A."/>
            <person name="Khanna P."/>
            <person name="Romanova D.Y."/>
            <person name="Williams P."/>
            <person name="Greenwood S.J."/>
            <person name="Moroz L.L."/>
            <person name="Walt D.R."/>
            <person name="Bodnar A.G."/>
        </authorList>
    </citation>
    <scope>NUCLEOTIDE SEQUENCE</scope>
    <source>
        <strain evidence="2">GMGI-L3</strain>
    </source>
</reference>
<evidence type="ECO:0000313" key="3">
    <source>
        <dbReference type="Proteomes" id="UP000747542"/>
    </source>
</evidence>
<dbReference type="GO" id="GO:0043874">
    <property type="term" value="F:acireductone synthase activity"/>
    <property type="evidence" value="ECO:0007669"/>
    <property type="project" value="TreeGrafter"/>
</dbReference>